<feature type="transmembrane region" description="Helical" evidence="6">
    <location>
        <begin position="6"/>
        <end position="26"/>
    </location>
</feature>
<dbReference type="Pfam" id="PF10035">
    <property type="entry name" value="DUF2179"/>
    <property type="match status" value="1"/>
</dbReference>
<dbReference type="InterPro" id="IPR044035">
    <property type="entry name" value="DUF5698"/>
</dbReference>
<protein>
    <recommendedName>
        <fullName evidence="6">UPF0316 protein FC96_GL000989</fullName>
    </recommendedName>
</protein>
<feature type="transmembrane region" description="Helical" evidence="6">
    <location>
        <begin position="67"/>
        <end position="84"/>
    </location>
</feature>
<keyword evidence="5 6" id="KW-0472">Membrane</keyword>
<dbReference type="PANTHER" id="PTHR40060">
    <property type="entry name" value="UPF0316 PROTEIN YEBE"/>
    <property type="match status" value="1"/>
</dbReference>
<dbReference type="AlphaFoldDB" id="A0A0R1HPU9"/>
<evidence type="ECO:0000313" key="9">
    <source>
        <dbReference type="EMBL" id="KRK48672.1"/>
    </source>
</evidence>
<comment type="subcellular location">
    <subcellularLocation>
        <location evidence="1 6">Cell membrane</location>
        <topology evidence="1 6">Multi-pass membrane protein</topology>
    </subcellularLocation>
</comment>
<dbReference type="Proteomes" id="UP000050911">
    <property type="component" value="Unassembled WGS sequence"/>
</dbReference>
<accession>A0A0R1HPU9</accession>
<dbReference type="EMBL" id="AZCX01000002">
    <property type="protein sequence ID" value="KRK48672.1"/>
    <property type="molecule type" value="Genomic_DNA"/>
</dbReference>
<feature type="domain" description="DUF2179" evidence="7">
    <location>
        <begin position="123"/>
        <end position="175"/>
    </location>
</feature>
<evidence type="ECO:0000259" key="7">
    <source>
        <dbReference type="Pfam" id="PF10035"/>
    </source>
</evidence>
<evidence type="ECO:0000259" key="8">
    <source>
        <dbReference type="Pfam" id="PF18955"/>
    </source>
</evidence>
<dbReference type="InterPro" id="IPR019264">
    <property type="entry name" value="DUF2179"/>
</dbReference>
<comment type="caution">
    <text evidence="9">The sequence shown here is derived from an EMBL/GenBank/DDBJ whole genome shotgun (WGS) entry which is preliminary data.</text>
</comment>
<dbReference type="PATRIC" id="fig|1302272.5.peg.995"/>
<keyword evidence="2 6" id="KW-1003">Cell membrane</keyword>
<dbReference type="Pfam" id="PF18955">
    <property type="entry name" value="DUF5698"/>
    <property type="match status" value="1"/>
</dbReference>
<proteinExistence type="inferred from homology"/>
<feature type="domain" description="DUF5698" evidence="8">
    <location>
        <begin position="25"/>
        <end position="82"/>
    </location>
</feature>
<evidence type="ECO:0000256" key="1">
    <source>
        <dbReference type="ARBA" id="ARBA00004651"/>
    </source>
</evidence>
<dbReference type="NCBIfam" id="NF003194">
    <property type="entry name" value="PRK04164.1-5"/>
    <property type="match status" value="1"/>
</dbReference>
<organism evidence="9 10">
    <name type="scientific">Secundilactobacillus kimchicus JCM 15530</name>
    <dbReference type="NCBI Taxonomy" id="1302272"/>
    <lineage>
        <taxon>Bacteria</taxon>
        <taxon>Bacillati</taxon>
        <taxon>Bacillota</taxon>
        <taxon>Bacilli</taxon>
        <taxon>Lactobacillales</taxon>
        <taxon>Lactobacillaceae</taxon>
        <taxon>Secundilactobacillus</taxon>
    </lineage>
</organism>
<evidence type="ECO:0000256" key="4">
    <source>
        <dbReference type="ARBA" id="ARBA00022989"/>
    </source>
</evidence>
<dbReference type="CDD" id="cd16381">
    <property type="entry name" value="YitT_C_like_1"/>
    <property type="match status" value="1"/>
</dbReference>
<dbReference type="InterPro" id="IPR022930">
    <property type="entry name" value="UPF0316"/>
</dbReference>
<name>A0A0R1HPU9_9LACO</name>
<keyword evidence="10" id="KW-1185">Reference proteome</keyword>
<evidence type="ECO:0000256" key="5">
    <source>
        <dbReference type="ARBA" id="ARBA00023136"/>
    </source>
</evidence>
<dbReference type="PANTHER" id="PTHR40060:SF1">
    <property type="entry name" value="UPF0316 PROTEIN YEBE"/>
    <property type="match status" value="1"/>
</dbReference>
<comment type="similarity">
    <text evidence="6">Belongs to the UPF0316 family.</text>
</comment>
<gene>
    <name evidence="9" type="ORF">FC96_GL000989</name>
</gene>
<dbReference type="GO" id="GO:0005886">
    <property type="term" value="C:plasma membrane"/>
    <property type="evidence" value="ECO:0007669"/>
    <property type="project" value="UniProtKB-SubCell"/>
</dbReference>
<reference evidence="9 10" key="1">
    <citation type="journal article" date="2015" name="Genome Announc.">
        <title>Expanding the biotechnology potential of lactobacilli through comparative genomics of 213 strains and associated genera.</title>
        <authorList>
            <person name="Sun Z."/>
            <person name="Harris H.M."/>
            <person name="McCann A."/>
            <person name="Guo C."/>
            <person name="Argimon S."/>
            <person name="Zhang W."/>
            <person name="Yang X."/>
            <person name="Jeffery I.B."/>
            <person name="Cooney J.C."/>
            <person name="Kagawa T.F."/>
            <person name="Liu W."/>
            <person name="Song Y."/>
            <person name="Salvetti E."/>
            <person name="Wrobel A."/>
            <person name="Rasinkangas P."/>
            <person name="Parkhill J."/>
            <person name="Rea M.C."/>
            <person name="O'Sullivan O."/>
            <person name="Ritari J."/>
            <person name="Douillard F.P."/>
            <person name="Paul Ross R."/>
            <person name="Yang R."/>
            <person name="Briner A.E."/>
            <person name="Felis G.E."/>
            <person name="de Vos W.M."/>
            <person name="Barrangou R."/>
            <person name="Klaenhammer T.R."/>
            <person name="Caufield P.W."/>
            <person name="Cui Y."/>
            <person name="Zhang H."/>
            <person name="O'Toole P.W."/>
        </authorList>
    </citation>
    <scope>NUCLEOTIDE SEQUENCE [LARGE SCALE GENOMIC DNA]</scope>
    <source>
        <strain evidence="9 10">JCM 15530</strain>
    </source>
</reference>
<keyword evidence="3 6" id="KW-0812">Transmembrane</keyword>
<feature type="transmembrane region" description="Helical" evidence="6">
    <location>
        <begin position="38"/>
        <end position="61"/>
    </location>
</feature>
<sequence>MKGALTLKLAITIFLLNALYITLNTFRTMLVVRRQRLWAPLLAVVEELVYVIALAIALQNINSPVNVAAYTIGFGIGIYLGILIEDRIALGYVNFQVTVEIDNDSPDYQRNKQLPEDIRNQGYGVTETWGYGRNGSRLIMSILAPRRADHRLMTLIRELAPNAFVMVNEPTELSGGFWSKEVDQRFRKAVNRDRK</sequence>
<dbReference type="HAMAP" id="MF_01515">
    <property type="entry name" value="UPF0316"/>
    <property type="match status" value="1"/>
</dbReference>
<evidence type="ECO:0000256" key="6">
    <source>
        <dbReference type="HAMAP-Rule" id="MF_01515"/>
    </source>
</evidence>
<evidence type="ECO:0000256" key="2">
    <source>
        <dbReference type="ARBA" id="ARBA00022475"/>
    </source>
</evidence>
<keyword evidence="4 6" id="KW-1133">Transmembrane helix</keyword>
<evidence type="ECO:0000313" key="10">
    <source>
        <dbReference type="Proteomes" id="UP000050911"/>
    </source>
</evidence>
<evidence type="ECO:0000256" key="3">
    <source>
        <dbReference type="ARBA" id="ARBA00022692"/>
    </source>
</evidence>